<keyword evidence="1 5" id="KW-0808">Transferase</keyword>
<dbReference type="InterPro" id="IPR000182">
    <property type="entry name" value="GNAT_dom"/>
</dbReference>
<dbReference type="Proteomes" id="UP001589613">
    <property type="component" value="Unassembled WGS sequence"/>
</dbReference>
<dbReference type="InterPro" id="IPR016181">
    <property type="entry name" value="Acyl_CoA_acyltransferase"/>
</dbReference>
<comment type="caution">
    <text evidence="5">The sequence shown here is derived from an EMBL/GenBank/DDBJ whole genome shotgun (WGS) entry which is preliminary data.</text>
</comment>
<dbReference type="Pfam" id="PF00583">
    <property type="entry name" value="Acetyltransf_1"/>
    <property type="match status" value="1"/>
</dbReference>
<keyword evidence="6" id="KW-1185">Reference proteome</keyword>
<evidence type="ECO:0000256" key="1">
    <source>
        <dbReference type="ARBA" id="ARBA00022679"/>
    </source>
</evidence>
<dbReference type="GO" id="GO:0016746">
    <property type="term" value="F:acyltransferase activity"/>
    <property type="evidence" value="ECO:0007669"/>
    <property type="project" value="UniProtKB-KW"/>
</dbReference>
<evidence type="ECO:0000256" key="3">
    <source>
        <dbReference type="SAM" id="MobiDB-lite"/>
    </source>
</evidence>
<sequence length="351" mass="38884">MTDDAAGPVLPPGHTAYPPGPEDVDDLVRLLRRHEREARGWPGADSQAVEAEVAGRGADTHLHEVVRDDGGTVRAWINCHDRAAGRVLVGVTVDPDLPDEEADPLARFAYGRAEELGQLVLRRRGMQETQLDSGAFADDPRQQRWLTEAGYEHVRDWWQMTRPVDPEADLDQPGPREGVEIRRVRRDDGVGMPQEEDLRAVHLVLEHSFADHFNSYRETFEEFVSRLREDPGHRWDHWWLATVDGQPAGALVATTVVGGVGPDGTARPDSSYVEYIGVHRRARGRGVAKALLRAVIADAAARRRGAVGLEVDADSPTRADGLYLSMGWRTRYTTQSWHRTLSLPGSEAVAG</sequence>
<organism evidence="5 6">
    <name type="scientific">Ornithinimicrobium kibberense</name>
    <dbReference type="NCBI Taxonomy" id="282060"/>
    <lineage>
        <taxon>Bacteria</taxon>
        <taxon>Bacillati</taxon>
        <taxon>Actinomycetota</taxon>
        <taxon>Actinomycetes</taxon>
        <taxon>Micrococcales</taxon>
        <taxon>Ornithinimicrobiaceae</taxon>
        <taxon>Ornithinimicrobium</taxon>
    </lineage>
</organism>
<gene>
    <name evidence="5" type="ORF">ACFFN0_14350</name>
</gene>
<keyword evidence="2 5" id="KW-0012">Acyltransferase</keyword>
<dbReference type="Gene3D" id="3.40.630.30">
    <property type="match status" value="1"/>
</dbReference>
<reference evidence="5 6" key="1">
    <citation type="submission" date="2024-09" db="EMBL/GenBank/DDBJ databases">
        <authorList>
            <person name="Sun Q."/>
            <person name="Mori K."/>
        </authorList>
    </citation>
    <scope>NUCLEOTIDE SEQUENCE [LARGE SCALE GENOMIC DNA]</scope>
    <source>
        <strain evidence="5 6">JCM 12763</strain>
    </source>
</reference>
<evidence type="ECO:0000259" key="4">
    <source>
        <dbReference type="PROSITE" id="PS51186"/>
    </source>
</evidence>
<dbReference type="PROSITE" id="PS51186">
    <property type="entry name" value="GNAT"/>
    <property type="match status" value="1"/>
</dbReference>
<dbReference type="RefSeq" id="WP_141339496.1">
    <property type="nucleotide sequence ID" value="NZ_JBHMAX010000027.1"/>
</dbReference>
<dbReference type="SUPFAM" id="SSF55729">
    <property type="entry name" value="Acyl-CoA N-acyltransferases (Nat)"/>
    <property type="match status" value="1"/>
</dbReference>
<dbReference type="EMBL" id="JBHMAX010000027">
    <property type="protein sequence ID" value="MFB9733228.1"/>
    <property type="molecule type" value="Genomic_DNA"/>
</dbReference>
<dbReference type="InterPro" id="IPR050832">
    <property type="entry name" value="Bact_Acetyltransf"/>
</dbReference>
<dbReference type="PANTHER" id="PTHR43877">
    <property type="entry name" value="AMINOALKYLPHOSPHONATE N-ACETYLTRANSFERASE-RELATED-RELATED"/>
    <property type="match status" value="1"/>
</dbReference>
<proteinExistence type="predicted"/>
<dbReference type="CDD" id="cd04301">
    <property type="entry name" value="NAT_SF"/>
    <property type="match status" value="1"/>
</dbReference>
<evidence type="ECO:0000256" key="2">
    <source>
        <dbReference type="ARBA" id="ARBA00023315"/>
    </source>
</evidence>
<dbReference type="EC" id="2.3.-.-" evidence="5"/>
<evidence type="ECO:0000313" key="5">
    <source>
        <dbReference type="EMBL" id="MFB9733228.1"/>
    </source>
</evidence>
<feature type="domain" description="N-acetyltransferase" evidence="4">
    <location>
        <begin position="179"/>
        <end position="346"/>
    </location>
</feature>
<feature type="region of interest" description="Disordered" evidence="3">
    <location>
        <begin position="1"/>
        <end position="23"/>
    </location>
</feature>
<evidence type="ECO:0000313" key="6">
    <source>
        <dbReference type="Proteomes" id="UP001589613"/>
    </source>
</evidence>
<protein>
    <submittedName>
        <fullName evidence="5">GNAT family N-acetyltransferase</fullName>
        <ecNumber evidence="5">2.3.-.-</ecNumber>
    </submittedName>
</protein>
<accession>A0ABV5V6A7</accession>
<name>A0ABV5V6A7_9MICO</name>